<keyword evidence="8" id="KW-0539">Nucleus</keyword>
<dbReference type="EC" id="2.1.1.85" evidence="3"/>
<evidence type="ECO:0000256" key="5">
    <source>
        <dbReference type="ARBA" id="ARBA00022603"/>
    </source>
</evidence>
<dbReference type="GO" id="GO:0005737">
    <property type="term" value="C:cytoplasm"/>
    <property type="evidence" value="ECO:0007669"/>
    <property type="project" value="UniProtKB-SubCell"/>
</dbReference>
<comment type="similarity">
    <text evidence="9">Belongs to the methyltransferase superfamily. METTL18 family.</text>
</comment>
<proteinExistence type="evidence at transcript level"/>
<evidence type="ECO:0000256" key="4">
    <source>
        <dbReference type="ARBA" id="ARBA00022490"/>
    </source>
</evidence>
<dbReference type="CDD" id="cd02440">
    <property type="entry name" value="AdoMet_MTases"/>
    <property type="match status" value="1"/>
</dbReference>
<dbReference type="AlphaFoldDB" id="C1L774"/>
<dbReference type="GO" id="GO:0032259">
    <property type="term" value="P:methylation"/>
    <property type="evidence" value="ECO:0007669"/>
    <property type="project" value="UniProtKB-KW"/>
</dbReference>
<dbReference type="STRING" id="6182.C1L774"/>
<dbReference type="Proteomes" id="UP000311919">
    <property type="component" value="Unassembled WGS sequence"/>
</dbReference>
<keyword evidence="5 11" id="KW-0489">Methyltransferase</keyword>
<dbReference type="GO" id="GO:0018064">
    <property type="term" value="F:protein-L-histidine N-tele-methyltransferase activity"/>
    <property type="evidence" value="ECO:0007669"/>
    <property type="project" value="UniProtKB-EC"/>
</dbReference>
<evidence type="ECO:0000256" key="7">
    <source>
        <dbReference type="ARBA" id="ARBA00022691"/>
    </source>
</evidence>
<reference evidence="10" key="2">
    <citation type="submission" date="2009-03" db="EMBL/GenBank/DDBJ databases">
        <authorList>
            <person name="Gang L."/>
        </authorList>
    </citation>
    <scope>NUCLEOTIDE SEQUENCE</scope>
    <source>
        <strain evidence="10">Anhui</strain>
    </source>
</reference>
<evidence type="ECO:0000313" key="10">
    <source>
        <dbReference type="EMBL" id="CAX70552.1"/>
    </source>
</evidence>
<keyword evidence="6 11" id="KW-0808">Transferase</keyword>
<dbReference type="OrthoDB" id="1723750at2759"/>
<dbReference type="Gene3D" id="3.40.50.150">
    <property type="entry name" value="Vaccinia Virus protein VP39"/>
    <property type="match status" value="1"/>
</dbReference>
<dbReference type="Pfam" id="PF10294">
    <property type="entry name" value="Methyltransf_16"/>
    <property type="match status" value="1"/>
</dbReference>
<comment type="subcellular location">
    <subcellularLocation>
        <location evidence="2">Cytoplasm</location>
    </subcellularLocation>
    <subcellularLocation>
        <location evidence="1">Nucleus</location>
    </subcellularLocation>
</comment>
<reference evidence="11 12" key="3">
    <citation type="submission" date="2019-03" db="EMBL/GenBank/DDBJ databases">
        <title>An improved genome assembly of the fluke Schistosoma japonicum.</title>
        <authorList>
            <person name="Hu W."/>
            <person name="Luo F."/>
            <person name="Yin M."/>
            <person name="Mo X."/>
            <person name="Sun C."/>
            <person name="Wu Q."/>
            <person name="Zhu B."/>
            <person name="Xiang M."/>
            <person name="Wang J."/>
            <person name="Wang Y."/>
            <person name="Zhang T."/>
            <person name="Xu B."/>
            <person name="Zheng H."/>
            <person name="Feng Z."/>
        </authorList>
    </citation>
    <scope>NUCLEOTIDE SEQUENCE [LARGE SCALE GENOMIC DNA]</scope>
    <source>
        <strain evidence="11">HuSjv2</strain>
        <tissue evidence="11">Worms</tissue>
    </source>
</reference>
<protein>
    <recommendedName>
        <fullName evidence="3">protein-histidine N-methyltransferase</fullName>
        <ecNumber evidence="3">2.1.1.85</ecNumber>
    </recommendedName>
</protein>
<evidence type="ECO:0000313" key="12">
    <source>
        <dbReference type="Proteomes" id="UP000311919"/>
    </source>
</evidence>
<dbReference type="GO" id="GO:0005634">
    <property type="term" value="C:nucleus"/>
    <property type="evidence" value="ECO:0007669"/>
    <property type="project" value="UniProtKB-SubCell"/>
</dbReference>
<keyword evidence="12" id="KW-1185">Reference proteome</keyword>
<evidence type="ECO:0000256" key="9">
    <source>
        <dbReference type="ARBA" id="ARBA00038126"/>
    </source>
</evidence>
<evidence type="ECO:0000256" key="3">
    <source>
        <dbReference type="ARBA" id="ARBA00012533"/>
    </source>
</evidence>
<evidence type="ECO:0000256" key="8">
    <source>
        <dbReference type="ARBA" id="ARBA00023242"/>
    </source>
</evidence>
<evidence type="ECO:0000256" key="1">
    <source>
        <dbReference type="ARBA" id="ARBA00004123"/>
    </source>
</evidence>
<dbReference type="SUPFAM" id="SSF53335">
    <property type="entry name" value="S-adenosyl-L-methionine-dependent methyltransferases"/>
    <property type="match status" value="1"/>
</dbReference>
<dbReference type="PANTHER" id="PTHR14614">
    <property type="entry name" value="HEPATOCELLULAR CARCINOMA-ASSOCIATED ANTIGEN"/>
    <property type="match status" value="1"/>
</dbReference>
<keyword evidence="7" id="KW-0949">S-adenosyl-L-methionine</keyword>
<sequence length="289" mass="33108">MKSFEFRFYKDNDEKESKRCDTVTYSDSIEAFTLSDSNSDVLGLRTNFHELISGLKLQYIDETVLDDYLHKLPKNKLNGIDTFGAVLTQEDVKPGLVEGGFTLWDGSKDLVNYISEHFLEKIYGKNVLELGCGCGLPGILALKTGARLVRFQDYNSEVLKWWTIPNVIINLEPEDFVVSHKEHAHLEFFSGDWLRLSQIWQLTTNVKFDYIFTSETIYRPDLYERLHKILETSLCQTGVVLLACKASYGPGGNMFDWVNYVQNLGMFQTTISKITTTGAIRYIIEMSRT</sequence>
<dbReference type="EMBL" id="SKCS01000432">
    <property type="protein sequence ID" value="TNN07387.1"/>
    <property type="molecule type" value="Genomic_DNA"/>
</dbReference>
<keyword evidence="4" id="KW-0963">Cytoplasm</keyword>
<evidence type="ECO:0000313" key="11">
    <source>
        <dbReference type="EMBL" id="TNN07387.1"/>
    </source>
</evidence>
<reference evidence="10" key="1">
    <citation type="journal article" date="2009" name="Nature">
        <title>The Schistosoma japonicum genome reveals features of host-parasite interplay.</title>
        <authorList>
            <person name="Liu F."/>
            <person name="Zhou Y."/>
            <person name="Wang Z.Q."/>
            <person name="Lu G."/>
            <person name="Zheng H."/>
            <person name="Brindley P.J."/>
            <person name="McManus D.P."/>
            <person name="Blair D."/>
            <person name="Zhang Q.H."/>
            <person name="Zhong Y."/>
            <person name="Wang S."/>
            <person name="Han Z.G."/>
            <person name="Chen Z."/>
        </authorList>
    </citation>
    <scope>NUCLEOTIDE SEQUENCE</scope>
    <source>
        <strain evidence="10">Anhui</strain>
    </source>
</reference>
<name>C1L774_SCHJA</name>
<evidence type="ECO:0000256" key="2">
    <source>
        <dbReference type="ARBA" id="ARBA00004496"/>
    </source>
</evidence>
<dbReference type="InterPro" id="IPR029063">
    <property type="entry name" value="SAM-dependent_MTases_sf"/>
</dbReference>
<dbReference type="PANTHER" id="PTHR14614:SF39">
    <property type="entry name" value="HISTIDINE PROTEIN METHYLTRANSFERASE 1 HOMOLOG"/>
    <property type="match status" value="1"/>
</dbReference>
<dbReference type="EMBL" id="FN314820">
    <property type="protein sequence ID" value="CAX70552.1"/>
    <property type="molecule type" value="mRNA"/>
</dbReference>
<evidence type="ECO:0000256" key="6">
    <source>
        <dbReference type="ARBA" id="ARBA00022679"/>
    </source>
</evidence>
<dbReference type="InterPro" id="IPR019410">
    <property type="entry name" value="Methyltransf_16"/>
</dbReference>
<accession>C1L774</accession>
<gene>
    <name evidence="11" type="ORF">EWB00_007797</name>
</gene>
<organism evidence="10">
    <name type="scientific">Schistosoma japonicum</name>
    <name type="common">Blood fluke</name>
    <dbReference type="NCBI Taxonomy" id="6182"/>
    <lineage>
        <taxon>Eukaryota</taxon>
        <taxon>Metazoa</taxon>
        <taxon>Spiralia</taxon>
        <taxon>Lophotrochozoa</taxon>
        <taxon>Platyhelminthes</taxon>
        <taxon>Trematoda</taxon>
        <taxon>Digenea</taxon>
        <taxon>Strigeidida</taxon>
        <taxon>Schistosomatoidea</taxon>
        <taxon>Schistosomatidae</taxon>
        <taxon>Schistosoma</taxon>
    </lineage>
</organism>